<accession>A0A0F8ZDX1</accession>
<comment type="caution">
    <text evidence="1">The sequence shown here is derived from an EMBL/GenBank/DDBJ whole genome shotgun (WGS) entry which is preliminary data.</text>
</comment>
<gene>
    <name evidence="1" type="ORF">LCGC14_3046460</name>
</gene>
<reference evidence="1" key="1">
    <citation type="journal article" date="2015" name="Nature">
        <title>Complex archaea that bridge the gap between prokaryotes and eukaryotes.</title>
        <authorList>
            <person name="Spang A."/>
            <person name="Saw J.H."/>
            <person name="Jorgensen S.L."/>
            <person name="Zaremba-Niedzwiedzka K."/>
            <person name="Martijn J."/>
            <person name="Lind A.E."/>
            <person name="van Eijk R."/>
            <person name="Schleper C."/>
            <person name="Guy L."/>
            <person name="Ettema T.J."/>
        </authorList>
    </citation>
    <scope>NUCLEOTIDE SEQUENCE</scope>
</reference>
<evidence type="ECO:0008006" key="2">
    <source>
        <dbReference type="Google" id="ProtNLM"/>
    </source>
</evidence>
<name>A0A0F8ZDX1_9ZZZZ</name>
<sequence>MEWIKIDKKNLPKGNVLAANFKPNTEDYKVKIFGKISLDKDIEGEYIICENFAESVFHITHWYPINDHDIEP</sequence>
<protein>
    <recommendedName>
        <fullName evidence="2">DUF551 domain-containing protein</fullName>
    </recommendedName>
</protein>
<proteinExistence type="predicted"/>
<evidence type="ECO:0000313" key="1">
    <source>
        <dbReference type="EMBL" id="KKK58236.1"/>
    </source>
</evidence>
<dbReference type="AlphaFoldDB" id="A0A0F8ZDX1"/>
<organism evidence="1">
    <name type="scientific">marine sediment metagenome</name>
    <dbReference type="NCBI Taxonomy" id="412755"/>
    <lineage>
        <taxon>unclassified sequences</taxon>
        <taxon>metagenomes</taxon>
        <taxon>ecological metagenomes</taxon>
    </lineage>
</organism>
<dbReference type="EMBL" id="LAZR01064084">
    <property type="protein sequence ID" value="KKK58236.1"/>
    <property type="molecule type" value="Genomic_DNA"/>
</dbReference>